<dbReference type="SUPFAM" id="SSF51905">
    <property type="entry name" value="FAD/NAD(P)-binding domain"/>
    <property type="match status" value="1"/>
</dbReference>
<dbReference type="GO" id="GO:0016491">
    <property type="term" value="F:oxidoreductase activity"/>
    <property type="evidence" value="ECO:0007669"/>
    <property type="project" value="UniProtKB-KW"/>
</dbReference>
<dbReference type="SUPFAM" id="SSF54373">
    <property type="entry name" value="FAD-linked reductases, C-terminal domain"/>
    <property type="match status" value="1"/>
</dbReference>
<dbReference type="Pfam" id="PF01266">
    <property type="entry name" value="DAO"/>
    <property type="match status" value="1"/>
</dbReference>
<evidence type="ECO:0000313" key="4">
    <source>
        <dbReference type="Proteomes" id="UP000252008"/>
    </source>
</evidence>
<evidence type="ECO:0000256" key="1">
    <source>
        <dbReference type="ARBA" id="ARBA00023002"/>
    </source>
</evidence>
<evidence type="ECO:0000313" key="3">
    <source>
        <dbReference type="EMBL" id="SRX84027.1"/>
    </source>
</evidence>
<dbReference type="InterPro" id="IPR036188">
    <property type="entry name" value="FAD/NAD-bd_sf"/>
</dbReference>
<dbReference type="STRING" id="39692.BST38_02840"/>
<dbReference type="InterPro" id="IPR006076">
    <property type="entry name" value="FAD-dep_OxRdtase"/>
</dbReference>
<keyword evidence="4" id="KW-1185">Reference proteome</keyword>
<protein>
    <submittedName>
        <fullName evidence="3">D-amino acid dehydrogenase small subunit [Rubrobacter xylanophilus DSM 9941]</fullName>
    </submittedName>
</protein>
<feature type="domain" description="FAD dependent oxidoreductase" evidence="2">
    <location>
        <begin position="2"/>
        <end position="390"/>
    </location>
</feature>
<accession>A0A375YS52</accession>
<dbReference type="PANTHER" id="PTHR13847">
    <property type="entry name" value="SARCOSINE DEHYDROGENASE-RELATED"/>
    <property type="match status" value="1"/>
</dbReference>
<dbReference type="GO" id="GO:0005737">
    <property type="term" value="C:cytoplasm"/>
    <property type="evidence" value="ECO:0007669"/>
    <property type="project" value="TreeGrafter"/>
</dbReference>
<organism evidence="3 4">
    <name type="scientific">Mycolicibacterium parafortuitum</name>
    <name type="common">Mycobacterium parafortuitum</name>
    <dbReference type="NCBI Taxonomy" id="39692"/>
    <lineage>
        <taxon>Bacteria</taxon>
        <taxon>Bacillati</taxon>
        <taxon>Actinomycetota</taxon>
        <taxon>Actinomycetes</taxon>
        <taxon>Mycobacteriales</taxon>
        <taxon>Mycobacteriaceae</taxon>
        <taxon>Mycolicibacterium</taxon>
    </lineage>
</organism>
<reference evidence="3 4" key="1">
    <citation type="submission" date="2018-05" db="EMBL/GenBank/DDBJ databases">
        <authorList>
            <consortium name="IHU Genomes"/>
        </authorList>
    </citation>
    <scope>NUCLEOTIDE SEQUENCE [LARGE SCALE GENOMIC DNA]</scope>
    <source>
        <strain evidence="3 4">P7335</strain>
    </source>
</reference>
<dbReference type="EMBL" id="UEGS01000001">
    <property type="protein sequence ID" value="SRX84027.1"/>
    <property type="molecule type" value="Genomic_DNA"/>
</dbReference>
<dbReference type="Proteomes" id="UP000252008">
    <property type="component" value="Unassembled WGS sequence"/>
</dbReference>
<evidence type="ECO:0000259" key="2">
    <source>
        <dbReference type="Pfam" id="PF01266"/>
    </source>
</evidence>
<sequence length="409" mass="42696">MIGSGIIGLSSAFHLLRAGNRVTLIERGACGREASWGNAGWIVPSLIHPFNAPGAVPQALWGMLNPNSPIALRQFPSWSLARWGLAFLRHSSSSRSRESLDALAAMASGATTDVVALAEHLGFEVHRTGLLIPFRSKTALAAHRVAHAEVVAAGYRGRVEELSAAQIAAREPALADDIVGGVYLPDEVSVRPDTMTRALARAVENLWGELAEHETVTAVHHGDRGWRVRTDRRVVPADAVVIAAGGQSAALARTCGVRLPLQSGRGCSVTVPPGLGLRGALKIAEDRIACTPFDGGEVRISGTFDLVRPGAGTSRARMRSVLAAAARTLPGLRDLDLSAIEVWSGARPCTPDSVPLVGPVGPTPGLFAATGHGTLGMTLAVATGRDIAARVTAMNSATLPNIPKGHPIP</sequence>
<gene>
    <name evidence="3" type="ORF">MPP7335_05816</name>
</gene>
<dbReference type="AlphaFoldDB" id="A0A375YS52"/>
<keyword evidence="1" id="KW-0560">Oxidoreductase</keyword>
<dbReference type="PANTHER" id="PTHR13847:SF289">
    <property type="entry name" value="GLYCINE OXIDASE"/>
    <property type="match status" value="1"/>
</dbReference>
<name>A0A375YS52_MYCPF</name>
<dbReference type="Gene3D" id="3.50.50.60">
    <property type="entry name" value="FAD/NAD(P)-binding domain"/>
    <property type="match status" value="2"/>
</dbReference>
<dbReference type="Gene3D" id="3.30.9.10">
    <property type="entry name" value="D-Amino Acid Oxidase, subunit A, domain 2"/>
    <property type="match status" value="1"/>
</dbReference>
<proteinExistence type="predicted"/>